<keyword evidence="1" id="KW-0812">Transmembrane</keyword>
<protein>
    <submittedName>
        <fullName evidence="2">Uncharacterized protein</fullName>
    </submittedName>
</protein>
<name>A0A9E7K7K5_9LILI</name>
<proteinExistence type="predicted"/>
<keyword evidence="1" id="KW-1133">Transmembrane helix</keyword>
<reference evidence="2" key="1">
    <citation type="submission" date="2022-05" db="EMBL/GenBank/DDBJ databases">
        <title>The Musa troglodytarum L. genome provides insights into the mechanism of non-climacteric behaviour and enrichment of carotenoids.</title>
        <authorList>
            <person name="Wang J."/>
        </authorList>
    </citation>
    <scope>NUCLEOTIDE SEQUENCE</scope>
    <source>
        <tissue evidence="2">Leaf</tissue>
    </source>
</reference>
<gene>
    <name evidence="2" type="ORF">MUK42_37770</name>
</gene>
<dbReference type="EMBL" id="CP097507">
    <property type="protein sequence ID" value="URE07012.1"/>
    <property type="molecule type" value="Genomic_DNA"/>
</dbReference>
<organism evidence="2 3">
    <name type="scientific">Musa troglodytarum</name>
    <name type="common">fe'i banana</name>
    <dbReference type="NCBI Taxonomy" id="320322"/>
    <lineage>
        <taxon>Eukaryota</taxon>
        <taxon>Viridiplantae</taxon>
        <taxon>Streptophyta</taxon>
        <taxon>Embryophyta</taxon>
        <taxon>Tracheophyta</taxon>
        <taxon>Spermatophyta</taxon>
        <taxon>Magnoliopsida</taxon>
        <taxon>Liliopsida</taxon>
        <taxon>Zingiberales</taxon>
        <taxon>Musaceae</taxon>
        <taxon>Musa</taxon>
    </lineage>
</organism>
<dbReference type="Proteomes" id="UP001055439">
    <property type="component" value="Chromosome 5"/>
</dbReference>
<evidence type="ECO:0000313" key="2">
    <source>
        <dbReference type="EMBL" id="URE07012.1"/>
    </source>
</evidence>
<keyword evidence="1" id="KW-0472">Membrane</keyword>
<feature type="transmembrane region" description="Helical" evidence="1">
    <location>
        <begin position="35"/>
        <end position="58"/>
    </location>
</feature>
<evidence type="ECO:0000256" key="1">
    <source>
        <dbReference type="SAM" id="Phobius"/>
    </source>
</evidence>
<keyword evidence="3" id="KW-1185">Reference proteome</keyword>
<sequence length="67" mass="7611">MTTKIDTAAVWETHANAEHWQEDFQPAEGALGGIILPWLTLLAHVQILLFIIFLVFVLSMRLSKSNY</sequence>
<dbReference type="AlphaFoldDB" id="A0A9E7K7K5"/>
<accession>A0A9E7K7K5</accession>
<evidence type="ECO:0000313" key="3">
    <source>
        <dbReference type="Proteomes" id="UP001055439"/>
    </source>
</evidence>